<dbReference type="RefSeq" id="WP_036103409.1">
    <property type="nucleotide sequence ID" value="NZ_AODG01000003.1"/>
</dbReference>
<reference evidence="2 3" key="1">
    <citation type="submission" date="2012-12" db="EMBL/GenBank/DDBJ databases">
        <title>Novel taxa of Listeriaceae from agricultural environments in the United States.</title>
        <authorList>
            <person name="den Bakker H.C."/>
            <person name="Allred A."/>
            <person name="Warchocki S."/>
            <person name="Wright E.M."/>
            <person name="Burrell A."/>
            <person name="Nightingale K.K."/>
            <person name="Kephart D."/>
            <person name="Wiedmann M."/>
        </authorList>
    </citation>
    <scope>NUCLEOTIDE SEQUENCE [LARGE SCALE GENOMIC DNA]</scope>
    <source>
        <strain evidence="2 3">FSL F6-1183</strain>
    </source>
</reference>
<evidence type="ECO:0000313" key="2">
    <source>
        <dbReference type="EMBL" id="EUJ30333.1"/>
    </source>
</evidence>
<accession>A0A829RBD3</accession>
<gene>
    <name evidence="2" type="ORF">LMUR_00575</name>
</gene>
<keyword evidence="1" id="KW-0812">Transmembrane</keyword>
<dbReference type="EMBL" id="AODG01000003">
    <property type="protein sequence ID" value="EUJ30333.1"/>
    <property type="molecule type" value="Genomic_DNA"/>
</dbReference>
<dbReference type="Proteomes" id="UP000019251">
    <property type="component" value="Unassembled WGS sequence"/>
</dbReference>
<sequence>MQFYFINRILHKSTFYIALLMGTALSVYYLLADIYPNAKYGGTPYTRWIESFTGSELPNLLFMLMPIIAAVAVADIYISDKKSGFFEHIYAKGQVKRYFLNLYSYNFIGAGLCFIVPLLLNIYGCFMMLPSHKPDMIMDGNDTISLLHSMTLFPELYYMYPFLHMLLYLFIGFIATGLYATLALAFSMFIRYRFMVYISAYIINYLYVSFLPVSLLLTGSYTPTDFSRVTGASDGVSWQIGFSVLTMGIVLGTLIYFIGVKKNVVK</sequence>
<feature type="transmembrane region" description="Helical" evidence="1">
    <location>
        <begin position="12"/>
        <end position="31"/>
    </location>
</feature>
<evidence type="ECO:0000313" key="3">
    <source>
        <dbReference type="Proteomes" id="UP000019251"/>
    </source>
</evidence>
<feature type="transmembrane region" description="Helical" evidence="1">
    <location>
        <begin position="194"/>
        <end position="217"/>
    </location>
</feature>
<keyword evidence="1" id="KW-1133">Transmembrane helix</keyword>
<dbReference type="AlphaFoldDB" id="A0A829RBD3"/>
<feature type="transmembrane region" description="Helical" evidence="1">
    <location>
        <begin position="157"/>
        <end position="182"/>
    </location>
</feature>
<feature type="transmembrane region" description="Helical" evidence="1">
    <location>
        <begin position="237"/>
        <end position="258"/>
    </location>
</feature>
<name>A0A829RBD3_LISGR</name>
<feature type="transmembrane region" description="Helical" evidence="1">
    <location>
        <begin position="99"/>
        <end position="129"/>
    </location>
</feature>
<comment type="caution">
    <text evidence="2">The sequence shown here is derived from an EMBL/GenBank/DDBJ whole genome shotgun (WGS) entry which is preliminary data.</text>
</comment>
<organism evidence="2 3">
    <name type="scientific">Listeria grayi FSL F6-1183</name>
    <dbReference type="NCBI Taxonomy" id="1265827"/>
    <lineage>
        <taxon>Bacteria</taxon>
        <taxon>Bacillati</taxon>
        <taxon>Bacillota</taxon>
        <taxon>Bacilli</taxon>
        <taxon>Bacillales</taxon>
        <taxon>Listeriaceae</taxon>
        <taxon>Listeria</taxon>
    </lineage>
</organism>
<evidence type="ECO:0000256" key="1">
    <source>
        <dbReference type="SAM" id="Phobius"/>
    </source>
</evidence>
<keyword evidence="1" id="KW-0472">Membrane</keyword>
<proteinExistence type="predicted"/>
<feature type="transmembrane region" description="Helical" evidence="1">
    <location>
        <begin position="60"/>
        <end position="78"/>
    </location>
</feature>
<protein>
    <submittedName>
        <fullName evidence="2">Uncharacterized protein</fullName>
    </submittedName>
</protein>